<gene>
    <name evidence="1" type="ORF">P9271_00160</name>
</gene>
<proteinExistence type="predicted"/>
<protein>
    <submittedName>
        <fullName evidence="1">Phage tail tube protein</fullName>
    </submittedName>
</protein>
<name>A0ABU6NRJ7_9BACI</name>
<accession>A0ABU6NRJ7</accession>
<dbReference type="Gene3D" id="2.30.110.40">
    <property type="entry name" value="Phage tail tube protein"/>
    <property type="match status" value="1"/>
</dbReference>
<reference evidence="1 2" key="1">
    <citation type="submission" date="2023-03" db="EMBL/GenBank/DDBJ databases">
        <title>Bacillus Genome Sequencing.</title>
        <authorList>
            <person name="Dunlap C."/>
        </authorList>
    </citation>
    <scope>NUCLEOTIDE SEQUENCE [LARGE SCALE GENOMIC DNA]</scope>
    <source>
        <strain evidence="1 2">NRS-1717</strain>
    </source>
</reference>
<dbReference type="InterPro" id="IPR018989">
    <property type="entry name" value="DUF2001"/>
</dbReference>
<dbReference type="Pfam" id="PF09393">
    <property type="entry name" value="DUF2001"/>
    <property type="match status" value="1"/>
</dbReference>
<evidence type="ECO:0000313" key="1">
    <source>
        <dbReference type="EMBL" id="MED4399772.1"/>
    </source>
</evidence>
<evidence type="ECO:0000313" key="2">
    <source>
        <dbReference type="Proteomes" id="UP001342826"/>
    </source>
</evidence>
<comment type="caution">
    <text evidence="1">The sequence shown here is derived from an EMBL/GenBank/DDBJ whole genome shotgun (WGS) entry which is preliminary data.</text>
</comment>
<dbReference type="RefSeq" id="WP_328014493.1">
    <property type="nucleotide sequence ID" value="NZ_JARTFS010000001.1"/>
</dbReference>
<dbReference type="EMBL" id="JARTFS010000001">
    <property type="protein sequence ID" value="MED4399772.1"/>
    <property type="molecule type" value="Genomic_DNA"/>
</dbReference>
<dbReference type="Proteomes" id="UP001342826">
    <property type="component" value="Unassembled WGS sequence"/>
</dbReference>
<keyword evidence="2" id="KW-1185">Reference proteome</keyword>
<dbReference type="InterPro" id="IPR038628">
    <property type="entry name" value="XkdM-like_sf"/>
</dbReference>
<organism evidence="1 2">
    <name type="scientific">Metabacillus fastidiosus</name>
    <dbReference type="NCBI Taxonomy" id="1458"/>
    <lineage>
        <taxon>Bacteria</taxon>
        <taxon>Bacillati</taxon>
        <taxon>Bacillota</taxon>
        <taxon>Bacilli</taxon>
        <taxon>Bacillales</taxon>
        <taxon>Bacillaceae</taxon>
        <taxon>Metabacillus</taxon>
    </lineage>
</organism>
<sequence length="142" mass="15899">MALDSKTVLNGSFVKVYHEGEWLMDMKGVELAEEYSYEDVPRSGTRWVGKKLVSVDGTGSCTGYKTSRRMNKLISQNSDDTQGSYVTELLFEVCDPETLELNGFIRVKEVQFESNPILSAETGSLVEQELSFTHQGTEDVEV</sequence>
<dbReference type="SUPFAM" id="SSF69279">
    <property type="entry name" value="Phage tail proteins"/>
    <property type="match status" value="1"/>
</dbReference>